<dbReference type="Pfam" id="PF01426">
    <property type="entry name" value="BAH"/>
    <property type="match status" value="1"/>
</dbReference>
<keyword evidence="3 10" id="KW-0489">Methyltransferase</keyword>
<evidence type="ECO:0000256" key="2">
    <source>
        <dbReference type="ARBA" id="ARBA00011975"/>
    </source>
</evidence>
<dbReference type="EMBL" id="JAACJM010000114">
    <property type="protein sequence ID" value="KAF5345158.1"/>
    <property type="molecule type" value="Genomic_DNA"/>
</dbReference>
<dbReference type="PIRSF" id="PIRSF037404">
    <property type="entry name" value="DNMT1"/>
    <property type="match status" value="1"/>
</dbReference>
<reference evidence="13 14" key="1">
    <citation type="journal article" date="2020" name="ISME J.">
        <title>Uncovering the hidden diversity of litter-decomposition mechanisms in mushroom-forming fungi.</title>
        <authorList>
            <person name="Floudas D."/>
            <person name="Bentzer J."/>
            <person name="Ahren D."/>
            <person name="Johansson T."/>
            <person name="Persson P."/>
            <person name="Tunlid A."/>
        </authorList>
    </citation>
    <scope>NUCLEOTIDE SEQUENCE [LARGE SCALE GENOMIC DNA]</scope>
    <source>
        <strain evidence="13 14">CBS 291.85</strain>
    </source>
</reference>
<comment type="caution">
    <text evidence="13">The sequence shown here is derived from an EMBL/GenBank/DDBJ whole genome shotgun (WGS) entry which is preliminary data.</text>
</comment>
<dbReference type="GO" id="GO:0032259">
    <property type="term" value="P:methylation"/>
    <property type="evidence" value="ECO:0007669"/>
    <property type="project" value="UniProtKB-KW"/>
</dbReference>
<proteinExistence type="inferred from homology"/>
<evidence type="ECO:0000256" key="4">
    <source>
        <dbReference type="ARBA" id="ARBA00022679"/>
    </source>
</evidence>
<keyword evidence="5 10" id="KW-0949">S-adenosyl-L-methionine</keyword>
<dbReference type="InterPro" id="IPR001025">
    <property type="entry name" value="BAH_dom"/>
</dbReference>
<dbReference type="Gene3D" id="3.90.120.10">
    <property type="entry name" value="DNA Methylase, subunit A, domain 2"/>
    <property type="match status" value="2"/>
</dbReference>
<dbReference type="Proteomes" id="UP000559256">
    <property type="component" value="Unassembled WGS sequence"/>
</dbReference>
<dbReference type="PANTHER" id="PTHR10629:SF52">
    <property type="entry name" value="DNA (CYTOSINE-5)-METHYLTRANSFERASE 1"/>
    <property type="match status" value="1"/>
</dbReference>
<keyword evidence="8" id="KW-0539">Nucleus</keyword>
<dbReference type="InterPro" id="IPR043151">
    <property type="entry name" value="BAH_sf"/>
</dbReference>
<keyword evidence="4 10" id="KW-0808">Transferase</keyword>
<dbReference type="SUPFAM" id="SSF53335">
    <property type="entry name" value="S-adenosyl-L-methionine-dependent methyltransferases"/>
    <property type="match status" value="1"/>
</dbReference>
<evidence type="ECO:0000256" key="11">
    <source>
        <dbReference type="SAM" id="MobiDB-lite"/>
    </source>
</evidence>
<evidence type="ECO:0000256" key="3">
    <source>
        <dbReference type="ARBA" id="ARBA00022603"/>
    </source>
</evidence>
<feature type="active site" evidence="9 10">
    <location>
        <position position="869"/>
    </location>
</feature>
<feature type="domain" description="BAH" evidence="12">
    <location>
        <begin position="420"/>
        <end position="554"/>
    </location>
</feature>
<dbReference type="PROSITE" id="PS00094">
    <property type="entry name" value="C5_MTASE_1"/>
    <property type="match status" value="1"/>
</dbReference>
<evidence type="ECO:0000259" key="12">
    <source>
        <dbReference type="PROSITE" id="PS51038"/>
    </source>
</evidence>
<dbReference type="GO" id="GO:0003682">
    <property type="term" value="F:chromatin binding"/>
    <property type="evidence" value="ECO:0007669"/>
    <property type="project" value="InterPro"/>
</dbReference>
<evidence type="ECO:0000256" key="6">
    <source>
        <dbReference type="ARBA" id="ARBA00022737"/>
    </source>
</evidence>
<accession>A0A8H5CQF7</accession>
<dbReference type="OrthoDB" id="5376140at2759"/>
<comment type="subcellular location">
    <subcellularLocation>
        <location evidence="1">Nucleus</location>
    </subcellularLocation>
</comment>
<dbReference type="GO" id="GO:0044027">
    <property type="term" value="P:negative regulation of gene expression via chromosomal CpG island methylation"/>
    <property type="evidence" value="ECO:0007669"/>
    <property type="project" value="TreeGrafter"/>
</dbReference>
<protein>
    <recommendedName>
        <fullName evidence="2">DNA (cytosine-5-)-methyltransferase</fullName>
        <ecNumber evidence="2">2.1.1.37</ecNumber>
    </recommendedName>
</protein>
<dbReference type="PROSITE" id="PS51679">
    <property type="entry name" value="SAM_MT_C5"/>
    <property type="match status" value="1"/>
</dbReference>
<dbReference type="Pfam" id="PF12047">
    <property type="entry name" value="DNMT1-RFD"/>
    <property type="match status" value="1"/>
</dbReference>
<dbReference type="GO" id="GO:0006346">
    <property type="term" value="P:DNA methylation-dependent constitutive heterochromatin formation"/>
    <property type="evidence" value="ECO:0007669"/>
    <property type="project" value="InterPro"/>
</dbReference>
<dbReference type="GO" id="GO:0003886">
    <property type="term" value="F:DNA (cytosine-5-)-methyltransferase activity"/>
    <property type="evidence" value="ECO:0007669"/>
    <property type="project" value="UniProtKB-EC"/>
</dbReference>
<feature type="compositionally biased region" description="Acidic residues" evidence="11">
    <location>
        <begin position="306"/>
        <end position="320"/>
    </location>
</feature>
<dbReference type="PROSITE" id="PS51038">
    <property type="entry name" value="BAH"/>
    <property type="match status" value="1"/>
</dbReference>
<dbReference type="EC" id="2.1.1.37" evidence="2"/>
<evidence type="ECO:0000256" key="9">
    <source>
        <dbReference type="PIRSR" id="PIRSR037404-1"/>
    </source>
</evidence>
<keyword evidence="7" id="KW-0238">DNA-binding</keyword>
<evidence type="ECO:0000313" key="13">
    <source>
        <dbReference type="EMBL" id="KAF5345158.1"/>
    </source>
</evidence>
<keyword evidence="6" id="KW-0677">Repeat</keyword>
<dbReference type="InterPro" id="IPR022702">
    <property type="entry name" value="Cytosine_MeTrfase1_RFD"/>
</dbReference>
<feature type="region of interest" description="Disordered" evidence="11">
    <location>
        <begin position="37"/>
        <end position="90"/>
    </location>
</feature>
<dbReference type="Gene3D" id="2.30.30.490">
    <property type="match status" value="2"/>
</dbReference>
<evidence type="ECO:0000256" key="10">
    <source>
        <dbReference type="PROSITE-ProRule" id="PRU01016"/>
    </source>
</evidence>
<keyword evidence="14" id="KW-1185">Reference proteome</keyword>
<evidence type="ECO:0000256" key="5">
    <source>
        <dbReference type="ARBA" id="ARBA00022691"/>
    </source>
</evidence>
<comment type="similarity">
    <text evidence="10">Belongs to the class I-like SAM-binding methyltransferase superfamily. C5-methyltransferase family.</text>
</comment>
<evidence type="ECO:0000256" key="8">
    <source>
        <dbReference type="ARBA" id="ARBA00023242"/>
    </source>
</evidence>
<feature type="region of interest" description="Disordered" evidence="11">
    <location>
        <begin position="301"/>
        <end position="339"/>
    </location>
</feature>
<dbReference type="InterPro" id="IPR050390">
    <property type="entry name" value="C5-Methyltransferase"/>
</dbReference>
<dbReference type="Gene3D" id="3.40.50.150">
    <property type="entry name" value="Vaccinia Virus protein VP39"/>
    <property type="match status" value="1"/>
</dbReference>
<organism evidence="13 14">
    <name type="scientific">Tetrapyrgos nigripes</name>
    <dbReference type="NCBI Taxonomy" id="182062"/>
    <lineage>
        <taxon>Eukaryota</taxon>
        <taxon>Fungi</taxon>
        <taxon>Dikarya</taxon>
        <taxon>Basidiomycota</taxon>
        <taxon>Agaricomycotina</taxon>
        <taxon>Agaricomycetes</taxon>
        <taxon>Agaricomycetidae</taxon>
        <taxon>Agaricales</taxon>
        <taxon>Marasmiineae</taxon>
        <taxon>Marasmiaceae</taxon>
        <taxon>Tetrapyrgos</taxon>
    </lineage>
</organism>
<dbReference type="GO" id="GO:0005634">
    <property type="term" value="C:nucleus"/>
    <property type="evidence" value="ECO:0007669"/>
    <property type="project" value="UniProtKB-SubCell"/>
</dbReference>
<dbReference type="PRINTS" id="PR00105">
    <property type="entry name" value="C5METTRFRASE"/>
</dbReference>
<gene>
    <name evidence="13" type="ORF">D9758_009647</name>
</gene>
<dbReference type="InterPro" id="IPR029063">
    <property type="entry name" value="SAM-dependent_MTases_sf"/>
</dbReference>
<sequence length="1272" mass="145604">MGWNIGKETLGGSQELEVERKLNSKFPQCHLVLVSMKSGRSKEPSPGNVSTSSSATLFNTPSMKRKLHDSRDEIKRKTRPKHSPNASYVAPKGIIPMNERKALKFYEVEDDSDQKPIMLVESFTVFDPKHENEMVNLDLLEVSDGLNRHFQCSGHVIPDYEDVEDEDEEDGIEPVWVDFSAIYSFWYEWEERDFFNLNRLVWIETAFAWYILTAPSEQYIDIYGQFLTPRYITRRIIDAALGNPLLRYSQFVDDFVKEVGPLGHPFTKNDLQLSKPHLRHALKALSFQHLKDVPLIKKLLPAKSEEDSDDDSDHEEEEMEPSQRPKMKRPPRRPRGNLDLRVLANPNRTCVTHLIHTLAAPFFHESPLVVGPKPSEQERRTQELEKKRKVVCRRKHLRQVLDVARRISEDSSRKIRLEDVDYQPGDVVIVPIGDDNTKDKKRHSSVRLPLDSEVPDDGCIGDYFWFAKIMYLDEKEAHVQWFNHGSQIGIPEELSHDQELFLQELCGYLPLDIIVAKVNVLDSPTEVQRAQLPADHFFCRSVYNPGTPSFSDLNTTLMELAKSLPAPECVVCLSNQSREQQELAQPLYETVDGKQSLMGISIGGTSYHVNDFLLYQGSADRAKGSPQDIGQLVSVNLKRKNYLLTVRKVGRINTVKFLPDDYFRDEAYIQRHLYLTNEKAVVESEALIRMVHVIPRPKDKDILEAWIGRSPYHFYLKHCFPELHVDENVWKSRTSMLCKKLDICTSCHQAEETRAEEMAEYLKYCQRNPLIAIDLFGGCGAFGHGLTLGSQHIKVKYTVEISPSAAETYRKNSPDTIVINQCVNKYLKYAFESYLDDAERPVDLLDNSKFIPEPPQRGEIDVVLAGFPCQGFSGLNMFKRSNDPRNNLILSTLSEIDRLRPKYVFLENVPGFLTYRLNSVQTDAQRMEDGIEQGGLKLLHRALLEMRYQTVFGKLDAVHYGAPQSRVRFFLIAAKHGLPLPSLPQPTHAFPIVTSFDIKLCDDTKAIPIASPSCTAAHKFVSIKDAIWDLCLWDYGHPDPSRLDDEKRANLRQRKKDGIPAIPCEDNKPGWGWALAHGYSNANPVTRFQSDCRPPEMEVELQHFTRQLPLKVVQCIHHIPLLKEADWRSIPMEQGRFLLTNVMSAMARRGNRPGAYGRLDEDGTFNTIVCNVHPTAKQAKVLHPKCHRMLTVRELARAQGFPDWFEFVALDNNVLTMVRNAVSLFPSFSAFVDYLVFSTSRSETLSHGQSRKRWDDHCKRLSSRSGNRGNRW</sequence>
<name>A0A8H5CQF7_9AGAR</name>
<feature type="compositionally biased region" description="Basic residues" evidence="11">
    <location>
        <begin position="325"/>
        <end position="335"/>
    </location>
</feature>
<dbReference type="GO" id="GO:0003677">
    <property type="term" value="F:DNA binding"/>
    <property type="evidence" value="ECO:0007669"/>
    <property type="project" value="UniProtKB-KW"/>
</dbReference>
<feature type="compositionally biased region" description="Polar residues" evidence="11">
    <location>
        <begin position="47"/>
        <end position="62"/>
    </location>
</feature>
<dbReference type="InterPro" id="IPR001525">
    <property type="entry name" value="C5_MeTfrase"/>
</dbReference>
<dbReference type="Pfam" id="PF00145">
    <property type="entry name" value="DNA_methylase"/>
    <property type="match status" value="1"/>
</dbReference>
<dbReference type="InterPro" id="IPR018117">
    <property type="entry name" value="C5_DNA_meth_AS"/>
</dbReference>
<evidence type="ECO:0000256" key="1">
    <source>
        <dbReference type="ARBA" id="ARBA00004123"/>
    </source>
</evidence>
<dbReference type="AlphaFoldDB" id="A0A8H5CQF7"/>
<evidence type="ECO:0000313" key="14">
    <source>
        <dbReference type="Proteomes" id="UP000559256"/>
    </source>
</evidence>
<evidence type="ECO:0000256" key="7">
    <source>
        <dbReference type="ARBA" id="ARBA00023125"/>
    </source>
</evidence>
<dbReference type="PANTHER" id="PTHR10629">
    <property type="entry name" value="CYTOSINE-SPECIFIC METHYLTRANSFERASE"/>
    <property type="match status" value="1"/>
</dbReference>